<dbReference type="InterPro" id="IPR050228">
    <property type="entry name" value="Carboxylesterase_BioH"/>
</dbReference>
<evidence type="ECO:0000313" key="3">
    <source>
        <dbReference type="Proteomes" id="UP000064967"/>
    </source>
</evidence>
<dbReference type="Pfam" id="PF12697">
    <property type="entry name" value="Abhydrolase_6"/>
    <property type="match status" value="1"/>
</dbReference>
<keyword evidence="2" id="KW-0378">Hydrolase</keyword>
<accession>A0A0K1PWT7</accession>
<dbReference type="Proteomes" id="UP000064967">
    <property type="component" value="Chromosome"/>
</dbReference>
<dbReference type="PANTHER" id="PTHR43194">
    <property type="entry name" value="HYDROLASE ALPHA/BETA FOLD FAMILY"/>
    <property type="match status" value="1"/>
</dbReference>
<proteinExistence type="predicted"/>
<dbReference type="InterPro" id="IPR029058">
    <property type="entry name" value="AB_hydrolase_fold"/>
</dbReference>
<dbReference type="Gene3D" id="3.40.50.1820">
    <property type="entry name" value="alpha/beta hydrolase"/>
    <property type="match status" value="1"/>
</dbReference>
<dbReference type="AlphaFoldDB" id="A0A0K1PWT7"/>
<dbReference type="STRING" id="1391654.AKJ09_04659"/>
<evidence type="ECO:0000259" key="1">
    <source>
        <dbReference type="Pfam" id="PF12697"/>
    </source>
</evidence>
<dbReference type="PANTHER" id="PTHR43194:SF5">
    <property type="entry name" value="PIMELOYL-[ACYL-CARRIER PROTEIN] METHYL ESTER ESTERASE"/>
    <property type="match status" value="1"/>
</dbReference>
<sequence length="264" mass="28204">MAHSLHTTSRGEGQPVVMLHSGGMSSRQWKKLGDVLATSHRVVAPDFLGSGSNPPWPEGERFDFTMDVEAVAKIVGELGQPVHLVGHSYGGLVAMTLARRSPGSVRSVAVYDPVAFGVLHAANDVEGLTDLARNDKPIFFDLERGGSDAWFEVFVDYWNGPGSWRAMPEPARQSFLQVGRKVFFEVYSLLQDRTAASAYAPIEAPALLLTGEASPAAAKRVAARLADSMPHGRLVQISGAGHMGPITHGAAVNEAIREHVASAS</sequence>
<feature type="domain" description="AB hydrolase-1" evidence="1">
    <location>
        <begin position="16"/>
        <end position="255"/>
    </location>
</feature>
<dbReference type="GO" id="GO:0016787">
    <property type="term" value="F:hydrolase activity"/>
    <property type="evidence" value="ECO:0007669"/>
    <property type="project" value="UniProtKB-KW"/>
</dbReference>
<dbReference type="SUPFAM" id="SSF53474">
    <property type="entry name" value="alpha/beta-Hydrolases"/>
    <property type="match status" value="1"/>
</dbReference>
<dbReference type="PRINTS" id="PR00111">
    <property type="entry name" value="ABHYDROLASE"/>
</dbReference>
<dbReference type="EMBL" id="CP012333">
    <property type="protein sequence ID" value="AKU97995.1"/>
    <property type="molecule type" value="Genomic_DNA"/>
</dbReference>
<gene>
    <name evidence="2" type="ORF">AKJ09_04659</name>
</gene>
<dbReference type="OrthoDB" id="9780765at2"/>
<evidence type="ECO:0000313" key="2">
    <source>
        <dbReference type="EMBL" id="AKU97995.1"/>
    </source>
</evidence>
<dbReference type="RefSeq" id="WP_146649043.1">
    <property type="nucleotide sequence ID" value="NZ_CP012333.1"/>
</dbReference>
<keyword evidence="3" id="KW-1185">Reference proteome</keyword>
<dbReference type="KEGG" id="llu:AKJ09_04659"/>
<protein>
    <submittedName>
        <fullName evidence="2">Alpha/beta superfamily hydrolase</fullName>
    </submittedName>
</protein>
<organism evidence="2 3">
    <name type="scientific">Labilithrix luteola</name>
    <dbReference type="NCBI Taxonomy" id="1391654"/>
    <lineage>
        <taxon>Bacteria</taxon>
        <taxon>Pseudomonadati</taxon>
        <taxon>Myxococcota</taxon>
        <taxon>Polyangia</taxon>
        <taxon>Polyangiales</taxon>
        <taxon>Labilitrichaceae</taxon>
        <taxon>Labilithrix</taxon>
    </lineage>
</organism>
<reference evidence="2 3" key="1">
    <citation type="submission" date="2015-08" db="EMBL/GenBank/DDBJ databases">
        <authorList>
            <person name="Babu N.S."/>
            <person name="Beckwith C.J."/>
            <person name="Beseler K.G."/>
            <person name="Brison A."/>
            <person name="Carone J.V."/>
            <person name="Caskin T.P."/>
            <person name="Diamond M."/>
            <person name="Durham M.E."/>
            <person name="Foxe J.M."/>
            <person name="Go M."/>
            <person name="Henderson B.A."/>
            <person name="Jones I.B."/>
            <person name="McGettigan J.A."/>
            <person name="Micheletti S.J."/>
            <person name="Nasrallah M.E."/>
            <person name="Ortiz D."/>
            <person name="Piller C.R."/>
            <person name="Privatt S.R."/>
            <person name="Schneider S.L."/>
            <person name="Sharp S."/>
            <person name="Smith T.C."/>
            <person name="Stanton J.D."/>
            <person name="Ullery H.E."/>
            <person name="Wilson R.J."/>
            <person name="Serrano M.G."/>
            <person name="Buck G."/>
            <person name="Lee V."/>
            <person name="Wang Y."/>
            <person name="Carvalho R."/>
            <person name="Voegtly L."/>
            <person name="Shi R."/>
            <person name="Duckworth R."/>
            <person name="Johnson A."/>
            <person name="Loviza R."/>
            <person name="Walstead R."/>
            <person name="Shah Z."/>
            <person name="Kiflezghi M."/>
            <person name="Wade K."/>
            <person name="Ball S.L."/>
            <person name="Bradley K.W."/>
            <person name="Asai D.J."/>
            <person name="Bowman C.A."/>
            <person name="Russell D.A."/>
            <person name="Pope W.H."/>
            <person name="Jacobs-Sera D."/>
            <person name="Hendrix R.W."/>
            <person name="Hatfull G.F."/>
        </authorList>
    </citation>
    <scope>NUCLEOTIDE SEQUENCE [LARGE SCALE GENOMIC DNA]</scope>
    <source>
        <strain evidence="2 3">DSM 27648</strain>
    </source>
</reference>
<name>A0A0K1PWT7_9BACT</name>
<dbReference type="InterPro" id="IPR000073">
    <property type="entry name" value="AB_hydrolase_1"/>
</dbReference>